<evidence type="ECO:0000256" key="1">
    <source>
        <dbReference type="SAM" id="MobiDB-lite"/>
    </source>
</evidence>
<dbReference type="InterPro" id="IPR033413">
    <property type="entry name" value="DUF5117"/>
</dbReference>
<feature type="domain" description="EcxA zinc-binding" evidence="2">
    <location>
        <begin position="444"/>
        <end position="755"/>
    </location>
</feature>
<evidence type="ECO:0000259" key="3">
    <source>
        <dbReference type="Pfam" id="PF17148"/>
    </source>
</evidence>
<evidence type="ECO:0000313" key="6">
    <source>
        <dbReference type="Proteomes" id="UP000565521"/>
    </source>
</evidence>
<dbReference type="InterPro" id="IPR032534">
    <property type="entry name" value="EcxA_zinc-bd"/>
</dbReference>
<dbReference type="Proteomes" id="UP000565521">
    <property type="component" value="Unassembled WGS sequence"/>
</dbReference>
<accession>A0A7Y7PQ15</accession>
<keyword evidence="5" id="KW-0378">Hydrolase</keyword>
<dbReference type="CDD" id="cd04276">
    <property type="entry name" value="ZnMc_MMP_like_2"/>
    <property type="match status" value="1"/>
</dbReference>
<feature type="domain" description="DUF5118" evidence="4">
    <location>
        <begin position="75"/>
        <end position="113"/>
    </location>
</feature>
<keyword evidence="5" id="KW-0482">Metalloprotease</keyword>
<dbReference type="InterPro" id="IPR024079">
    <property type="entry name" value="MetalloPept_cat_dom_sf"/>
</dbReference>
<name>A0A7Y7PQ15_9BACT</name>
<dbReference type="AlphaFoldDB" id="A0A7Y7PQ15"/>
<comment type="caution">
    <text evidence="5">The sequence shown here is derived from an EMBL/GenBank/DDBJ whole genome shotgun (WGS) entry which is preliminary data.</text>
</comment>
<dbReference type="Pfam" id="PF17162">
    <property type="entry name" value="DUF5118"/>
    <property type="match status" value="1"/>
</dbReference>
<dbReference type="PANTHER" id="PTHR38478:SF1">
    <property type="entry name" value="ZINC DEPENDENT METALLOPROTEASE DOMAIN LIPOPROTEIN"/>
    <property type="match status" value="1"/>
</dbReference>
<gene>
    <name evidence="5" type="ORF">HW554_11045</name>
</gene>
<dbReference type="Pfam" id="PF17148">
    <property type="entry name" value="DUF5117"/>
    <property type="match status" value="1"/>
</dbReference>
<keyword evidence="5" id="KW-0645">Protease</keyword>
<keyword evidence="6" id="KW-1185">Reference proteome</keyword>
<reference evidence="5 6" key="1">
    <citation type="submission" date="2020-05" db="EMBL/GenBank/DDBJ databases">
        <title>Hymenobacter terrestris sp. nov. and Hymenobacter lapidiphilus sp. nov., isolated from regoliths in Antarctica.</title>
        <authorList>
            <person name="Sedlacek I."/>
            <person name="Pantucek R."/>
            <person name="Zeman M."/>
            <person name="Holochova P."/>
            <person name="Kralova S."/>
            <person name="Stankova E."/>
            <person name="Sedo O."/>
            <person name="Micenkova L."/>
            <person name="Svec P."/>
            <person name="Gupta V."/>
            <person name="Sood U."/>
            <person name="Korpole U.S."/>
            <person name="Lal R."/>
        </authorList>
    </citation>
    <scope>NUCLEOTIDE SEQUENCE [LARGE SCALE GENOMIC DNA]</scope>
    <source>
        <strain evidence="5 6">P5342</strain>
    </source>
</reference>
<dbReference type="Pfam" id="PF16313">
    <property type="entry name" value="DUF4953"/>
    <property type="match status" value="1"/>
</dbReference>
<sequence>MLAGVRRLVGGCSCCQQVGHHASRRSGSAFPVLPYRSLPLCNRTPPVTKFYALLLSLLLLAAHGLKAQTLAEKTKGLQKFEGFFPFYWDEKTGRILLEIDKLDQEILYVSSLPHGVGSNDLGLDRGQIGQTRIVKFVRSGPKILLLQPNYDYRAVSPNPDERKSVEQAFARSVIWGFKAEAREGNRVLVDLTPFLLRDSHQLGDKLEELKQGSYKAEESRSAVFLPNTKGFPQNVEFESMVTLVGKAKGREISSVTPDPSALTVHLHHSFIQLPDSGYQPRAFDPRAGFYANEFADYATPIDQPLMQRQLVRHRLRKKDPTAAVSEAVEPLVYYLDRGAPEPVRSALLEGAAWWNQAFEAAGYRNAFQVKLLPEDADAMDIRYNVIQWVHRSTRGWSYGASIVDPRTGEIIKGQVSLGSLRVRQDYLIAEGLLQPYQGDGQPTNPAMLQMAVARLRQLAAHEVGHTLGLYHNYAASPQERASVMDYPMPRILMRPDGSIDLSQAYAAGIGSWDKRAILYGYQDFGSLAAEKTALPAIMRQTLAEGFAFMADADARAAGGAHPTAHLWDDGANAADELNRLMDVRGQLLARFSEKALAPGRPMALLEEVLVPIYLLQRYQVEAAAKQVGGLYYTYALKGDGQTITKLVPPAEQWKAVEALLRTISPRELALSEELLAKIPPRPVNYGRSRETFPTRTGLTFDALGAAESAAATTLEFLLNPQRAARLEDYHARHPEQPGLSAVLDKLLAATWHARPETGPAGELQRLVQLLTLRQLLTLAATPTAPMGVRALVALKIDRLKTQLEKSQKSAKNESQRATGLFALRTIGEFEENPEKFQPTPALTMPDGAPIGSDDCGVW</sequence>
<evidence type="ECO:0000259" key="2">
    <source>
        <dbReference type="Pfam" id="PF16313"/>
    </source>
</evidence>
<feature type="domain" description="DUF5117" evidence="3">
    <location>
        <begin position="126"/>
        <end position="318"/>
    </location>
</feature>
<dbReference type="PANTHER" id="PTHR38478">
    <property type="entry name" value="PEPTIDASE M1A AND M12B"/>
    <property type="match status" value="1"/>
</dbReference>
<dbReference type="InterPro" id="IPR033428">
    <property type="entry name" value="DUF5118"/>
</dbReference>
<dbReference type="InterPro" id="IPR034032">
    <property type="entry name" value="Zn_MMP-like_bac"/>
</dbReference>
<proteinExistence type="predicted"/>
<dbReference type="SUPFAM" id="SSF55486">
    <property type="entry name" value="Metalloproteases ('zincins'), catalytic domain"/>
    <property type="match status" value="1"/>
</dbReference>
<evidence type="ECO:0000313" key="5">
    <source>
        <dbReference type="EMBL" id="NVO31747.1"/>
    </source>
</evidence>
<dbReference type="Gene3D" id="3.40.390.10">
    <property type="entry name" value="Collagenase (Catalytic Domain)"/>
    <property type="match status" value="1"/>
</dbReference>
<dbReference type="EMBL" id="JABKAU010000018">
    <property type="protein sequence ID" value="NVO31747.1"/>
    <property type="molecule type" value="Genomic_DNA"/>
</dbReference>
<organism evidence="5 6">
    <name type="scientific">Hymenobacter lapidiphilus</name>
    <dbReference type="NCBI Taxonomy" id="2608003"/>
    <lineage>
        <taxon>Bacteria</taxon>
        <taxon>Pseudomonadati</taxon>
        <taxon>Bacteroidota</taxon>
        <taxon>Cytophagia</taxon>
        <taxon>Cytophagales</taxon>
        <taxon>Hymenobacteraceae</taxon>
        <taxon>Hymenobacter</taxon>
    </lineage>
</organism>
<feature type="region of interest" description="Disordered" evidence="1">
    <location>
        <begin position="834"/>
        <end position="858"/>
    </location>
</feature>
<dbReference type="GO" id="GO:0008237">
    <property type="term" value="F:metallopeptidase activity"/>
    <property type="evidence" value="ECO:0007669"/>
    <property type="project" value="UniProtKB-KW"/>
</dbReference>
<dbReference type="GO" id="GO:0006508">
    <property type="term" value="P:proteolysis"/>
    <property type="evidence" value="ECO:0007669"/>
    <property type="project" value="UniProtKB-KW"/>
</dbReference>
<protein>
    <submittedName>
        <fullName evidence="5">Zinc-dependent metalloprotease</fullName>
    </submittedName>
</protein>
<evidence type="ECO:0000259" key="4">
    <source>
        <dbReference type="Pfam" id="PF17162"/>
    </source>
</evidence>